<keyword evidence="1" id="KW-0812">Transmembrane</keyword>
<protein>
    <submittedName>
        <fullName evidence="2">Uncharacterized protein</fullName>
    </submittedName>
</protein>
<feature type="transmembrane region" description="Helical" evidence="1">
    <location>
        <begin position="66"/>
        <end position="84"/>
    </location>
</feature>
<dbReference type="EMBL" id="JACHHE010000003">
    <property type="protein sequence ID" value="MBB5179886.1"/>
    <property type="molecule type" value="Genomic_DNA"/>
</dbReference>
<name>A0A7W8CQU2_9BACL</name>
<comment type="caution">
    <text evidence="2">The sequence shown here is derived from an EMBL/GenBank/DDBJ whole genome shotgun (WGS) entry which is preliminary data.</text>
</comment>
<evidence type="ECO:0000256" key="1">
    <source>
        <dbReference type="SAM" id="Phobius"/>
    </source>
</evidence>
<accession>A0A7W8CQU2</accession>
<organism evidence="2 3">
    <name type="scientific">Planococcus koreensis</name>
    <dbReference type="NCBI Taxonomy" id="112331"/>
    <lineage>
        <taxon>Bacteria</taxon>
        <taxon>Bacillati</taxon>
        <taxon>Bacillota</taxon>
        <taxon>Bacilli</taxon>
        <taxon>Bacillales</taxon>
        <taxon>Caryophanaceae</taxon>
        <taxon>Planococcus</taxon>
    </lineage>
</organism>
<evidence type="ECO:0000313" key="2">
    <source>
        <dbReference type="EMBL" id="MBB5179886.1"/>
    </source>
</evidence>
<gene>
    <name evidence="2" type="ORF">HNQ44_001310</name>
</gene>
<dbReference type="AlphaFoldDB" id="A0A7W8CQU2"/>
<sequence>MHHGAIALMANGKPMTHYPLSFYLLPITNQKQMAAEGHFKFIIPSMNPPATWQGDYFLQRRKISGFYPICWKVFACAAFIYFPISLR</sequence>
<keyword evidence="3" id="KW-1185">Reference proteome</keyword>
<keyword evidence="1" id="KW-0472">Membrane</keyword>
<proteinExistence type="predicted"/>
<dbReference type="Proteomes" id="UP000525923">
    <property type="component" value="Unassembled WGS sequence"/>
</dbReference>
<evidence type="ECO:0000313" key="3">
    <source>
        <dbReference type="Proteomes" id="UP000525923"/>
    </source>
</evidence>
<reference evidence="2 3" key="1">
    <citation type="submission" date="2020-08" db="EMBL/GenBank/DDBJ databases">
        <title>Genomic Encyclopedia of Type Strains, Phase IV (KMG-IV): sequencing the most valuable type-strain genomes for metagenomic binning, comparative biology and taxonomic classification.</title>
        <authorList>
            <person name="Goeker M."/>
        </authorList>
    </citation>
    <scope>NUCLEOTIDE SEQUENCE [LARGE SCALE GENOMIC DNA]</scope>
    <source>
        <strain evidence="2 3">DSM 15895</strain>
    </source>
</reference>
<keyword evidence="1" id="KW-1133">Transmembrane helix</keyword>
<dbReference type="RefSeq" id="WP_135502801.1">
    <property type="nucleotide sequence ID" value="NZ_JACHHE010000003.1"/>
</dbReference>